<sequence length="1020" mass="111967">MTGSQQPDASPHAKPLTYVARMEAQKMMLRDADGRLLSLCTTPTKFGAGTGVAAYFSLLQALVLIFFLCVFLAVGEMYIYYRVNPFDITDYHEWEQAIIRLSIGNYVIGLVKRANVTAEMATGLTADEYPMVVSFPWASALLDMGVCLVYGLVVYRFRTKKVDQIAAETDQRAITPEDYSVVVDGLPPTIKEAGEVASMLRQYGPIHSVLLAYSLTEWAPLQAQLNEAFVQYTLAAREEHSPCAPTAHDEERDVRLVDTTIDPNLKEGKITRFLRAVGLHKDLVYWKKTLAGLMEKRRKLQATQGSNPLAHDSAQLAFVIFKRSQDAQKCIDGCRKGIRLALEISGRKRRFLVTVTRAPEPSDVRWENLSKRGWRAWLRSKLANLVAAVVTLVGFAIFFALMFAKNTAARLGVGGSVGTFGVSIAYSVIVFVLGVVIRMIFSALASFECAHTRTQASIDLIEKQWVTSFFNSAGILFVFSAIFPPGSSAADSLVAITPTGFLRYPWYLDTATSLAMVILLACVQELVMQVLLPADWLPAIILRMKAKTQLDLNMAYKPYEFPLPVLFGTILNLILVTMFISALVPVVLPVVFLFVVLYYWVLKYNLLRRCRVPSQYAKTVAAKVAEVLPLGIHLHCIAAGVIYFLTVHLNLDLITENYAKSAEPLGPEGRGFLGSAAGWVVVGYYGSIIVFWLARGLPWTRRLVTFLEGCICRRTPVEPPPPHPVIVGPHPPSVLKKDDETRGTVFTDHEPCLQTYIDLHPCYTYTWTYAVATTPQDPRDVAPLRSNTFHWLTPVALWCRTGSGDGSEVHLQTGWLAPMVLHGEHPVHLHAPRSDLSHTAAQHPRLRDVTHTHTSTSLVFVLFSHFSFWTESERSRPAKKRAALVLDGAHTLMDFAQESAKVKAAAAHSRAEGHHSPELQAAEVGGADDQAFVPFLPSRMSPAGSPMMPMAVGSPVMGSPMSPMPMGSPMMGSPVMGSPMPMATQTMVVVGVGMPAVMGLPVAGGMGAPTLMVTGHSVSA</sequence>
<accession>A0ABQ8UG22</accession>
<feature type="transmembrane region" description="Helical" evidence="1">
    <location>
        <begin position="424"/>
        <end position="444"/>
    </location>
</feature>
<feature type="transmembrane region" description="Helical" evidence="1">
    <location>
        <begin position="561"/>
        <end position="580"/>
    </location>
</feature>
<dbReference type="EMBL" id="JAPMOS010000049">
    <property type="protein sequence ID" value="KAJ4457327.1"/>
    <property type="molecule type" value="Genomic_DNA"/>
</dbReference>
<feature type="transmembrane region" description="Helical" evidence="1">
    <location>
        <begin position="52"/>
        <end position="74"/>
    </location>
</feature>
<keyword evidence="1" id="KW-0472">Membrane</keyword>
<feature type="transmembrane region" description="Helical" evidence="1">
    <location>
        <begin position="627"/>
        <end position="651"/>
    </location>
</feature>
<organism evidence="3 4">
    <name type="scientific">Paratrimastix pyriformis</name>
    <dbReference type="NCBI Taxonomy" id="342808"/>
    <lineage>
        <taxon>Eukaryota</taxon>
        <taxon>Metamonada</taxon>
        <taxon>Preaxostyla</taxon>
        <taxon>Paratrimastigidae</taxon>
        <taxon>Paratrimastix</taxon>
    </lineage>
</organism>
<feature type="transmembrane region" description="Helical" evidence="1">
    <location>
        <begin position="586"/>
        <end position="606"/>
    </location>
</feature>
<feature type="transmembrane region" description="Helical" evidence="1">
    <location>
        <begin position="135"/>
        <end position="155"/>
    </location>
</feature>
<dbReference type="PANTHER" id="PTHR13018:SF135">
    <property type="entry name" value="CSC1_OSCA1-LIKE 7TM REGION DOMAIN-CONTAINING PROTEIN"/>
    <property type="match status" value="1"/>
</dbReference>
<evidence type="ECO:0000313" key="3">
    <source>
        <dbReference type="EMBL" id="KAJ4457327.1"/>
    </source>
</evidence>
<feature type="transmembrane region" description="Helical" evidence="1">
    <location>
        <begin position="382"/>
        <end position="404"/>
    </location>
</feature>
<reference evidence="3" key="1">
    <citation type="journal article" date="2022" name="bioRxiv">
        <title>Genomics of Preaxostyla Flagellates Illuminates Evolutionary Transitions and the Path Towards Mitochondrial Loss.</title>
        <authorList>
            <person name="Novak L.V.F."/>
            <person name="Treitli S.C."/>
            <person name="Pyrih J."/>
            <person name="Halakuc P."/>
            <person name="Pipaliya S.V."/>
            <person name="Vacek V."/>
            <person name="Brzon O."/>
            <person name="Soukal P."/>
            <person name="Eme L."/>
            <person name="Dacks J.B."/>
            <person name="Karnkowska A."/>
            <person name="Elias M."/>
            <person name="Hampl V."/>
        </authorList>
    </citation>
    <scope>NUCLEOTIDE SEQUENCE</scope>
    <source>
        <strain evidence="3">RCP-MX</strain>
    </source>
</reference>
<keyword evidence="1" id="KW-1133">Transmembrane helix</keyword>
<feature type="domain" description="CSC1/OSCA1-like cytosolic" evidence="2">
    <location>
        <begin position="178"/>
        <end position="368"/>
    </location>
</feature>
<name>A0ABQ8UG22_9EUKA</name>
<keyword evidence="4" id="KW-1185">Reference proteome</keyword>
<evidence type="ECO:0000313" key="4">
    <source>
        <dbReference type="Proteomes" id="UP001141327"/>
    </source>
</evidence>
<protein>
    <recommendedName>
        <fullName evidence="2">CSC1/OSCA1-like cytosolic domain-containing protein</fullName>
    </recommendedName>
</protein>
<dbReference type="InterPro" id="IPR045122">
    <property type="entry name" value="Csc1-like"/>
</dbReference>
<keyword evidence="1" id="KW-0812">Transmembrane</keyword>
<feature type="transmembrane region" description="Helical" evidence="1">
    <location>
        <begin position="671"/>
        <end position="694"/>
    </location>
</feature>
<dbReference type="Pfam" id="PF14703">
    <property type="entry name" value="PHM7_cyt"/>
    <property type="match status" value="1"/>
</dbReference>
<feature type="transmembrane region" description="Helical" evidence="1">
    <location>
        <begin position="514"/>
        <end position="540"/>
    </location>
</feature>
<evidence type="ECO:0000256" key="1">
    <source>
        <dbReference type="SAM" id="Phobius"/>
    </source>
</evidence>
<comment type="caution">
    <text evidence="3">The sequence shown here is derived from an EMBL/GenBank/DDBJ whole genome shotgun (WGS) entry which is preliminary data.</text>
</comment>
<proteinExistence type="predicted"/>
<dbReference type="InterPro" id="IPR027815">
    <property type="entry name" value="CSC1/OSCA1-like_cyt"/>
</dbReference>
<dbReference type="PANTHER" id="PTHR13018">
    <property type="entry name" value="PROBABLE MEMBRANE PROTEIN DUF221-RELATED"/>
    <property type="match status" value="1"/>
</dbReference>
<evidence type="ECO:0000259" key="2">
    <source>
        <dbReference type="Pfam" id="PF14703"/>
    </source>
</evidence>
<dbReference type="Proteomes" id="UP001141327">
    <property type="component" value="Unassembled WGS sequence"/>
</dbReference>
<gene>
    <name evidence="3" type="ORF">PAPYR_7251</name>
</gene>